<name>A0A2Z4FKH2_9DELT</name>
<feature type="region of interest" description="Disordered" evidence="1">
    <location>
        <begin position="164"/>
        <end position="226"/>
    </location>
</feature>
<dbReference type="KEGG" id="bsed:DN745_08950"/>
<dbReference type="RefSeq" id="WP_111334098.1">
    <property type="nucleotide sequence ID" value="NZ_CP030032.1"/>
</dbReference>
<sequence>MQLLYRARVLQLLCLALLGVPLLGACNPDAPDTVVEVCGNLSIPEEIDSLRVEITDQDNNLIREGVRELWSCPGPSLMALPQRVEFAPVDGDVFVRIQGIRDGVPVIENTLRKSLNADDFRATVSLEQGCLGMRCGPGRTCSQGQCELIALASDTISACAGLSTHDTPDASEPVADAGSDAGNPVEPPGAYLCPQPEPDISEDPDATAVEDESGLQTTGADANEGS</sequence>
<keyword evidence="4" id="KW-1185">Reference proteome</keyword>
<feature type="signal peptide" evidence="2">
    <location>
        <begin position="1"/>
        <end position="25"/>
    </location>
</feature>
<feature type="compositionally biased region" description="Polar residues" evidence="1">
    <location>
        <begin position="214"/>
        <end position="226"/>
    </location>
</feature>
<evidence type="ECO:0000256" key="2">
    <source>
        <dbReference type="SAM" id="SignalP"/>
    </source>
</evidence>
<dbReference type="OrthoDB" id="10000235at2"/>
<dbReference type="EMBL" id="CP030032">
    <property type="protein sequence ID" value="AWV89459.1"/>
    <property type="molecule type" value="Genomic_DNA"/>
</dbReference>
<dbReference type="Proteomes" id="UP000249799">
    <property type="component" value="Chromosome"/>
</dbReference>
<proteinExistence type="predicted"/>
<evidence type="ECO:0000313" key="3">
    <source>
        <dbReference type="EMBL" id="AWV89459.1"/>
    </source>
</evidence>
<feature type="chain" id="PRO_5016248253" evidence="2">
    <location>
        <begin position="26"/>
        <end position="226"/>
    </location>
</feature>
<dbReference type="AlphaFoldDB" id="A0A2Z4FKH2"/>
<organism evidence="3 4">
    <name type="scientific">Bradymonas sediminis</name>
    <dbReference type="NCBI Taxonomy" id="1548548"/>
    <lineage>
        <taxon>Bacteria</taxon>
        <taxon>Deltaproteobacteria</taxon>
        <taxon>Bradymonadales</taxon>
        <taxon>Bradymonadaceae</taxon>
        <taxon>Bradymonas</taxon>
    </lineage>
</organism>
<evidence type="ECO:0000256" key="1">
    <source>
        <dbReference type="SAM" id="MobiDB-lite"/>
    </source>
</evidence>
<dbReference type="PROSITE" id="PS51257">
    <property type="entry name" value="PROKAR_LIPOPROTEIN"/>
    <property type="match status" value="1"/>
</dbReference>
<gene>
    <name evidence="3" type="ORF">DN745_08950</name>
</gene>
<accession>A0A2Z4FKH2</accession>
<keyword evidence="2" id="KW-0732">Signal</keyword>
<reference evidence="3 4" key="1">
    <citation type="submission" date="2018-06" db="EMBL/GenBank/DDBJ databases">
        <title>Lujinxingia sediminis gen. nov. sp. nov., a new facultative anaerobic member of the class Deltaproteobacteria, and proposal of Lujinxingaceae fam. nov.</title>
        <authorList>
            <person name="Guo L.-Y."/>
            <person name="Li C.-M."/>
            <person name="Wang S."/>
            <person name="Du Z.-J."/>
        </authorList>
    </citation>
    <scope>NUCLEOTIDE SEQUENCE [LARGE SCALE GENOMIC DNA]</scope>
    <source>
        <strain evidence="3 4">FA350</strain>
    </source>
</reference>
<protein>
    <submittedName>
        <fullName evidence="3">Uncharacterized protein</fullName>
    </submittedName>
</protein>
<evidence type="ECO:0000313" key="4">
    <source>
        <dbReference type="Proteomes" id="UP000249799"/>
    </source>
</evidence>
<feature type="compositionally biased region" description="Acidic residues" evidence="1">
    <location>
        <begin position="199"/>
        <end position="213"/>
    </location>
</feature>